<dbReference type="Proteomes" id="UP000216446">
    <property type="component" value="Unassembled WGS sequence"/>
</dbReference>
<proteinExistence type="predicted"/>
<dbReference type="RefSeq" id="WP_179271014.1">
    <property type="nucleotide sequence ID" value="NZ_MQWB01000001.1"/>
</dbReference>
<gene>
    <name evidence="1" type="ORF">BSZ36_03915</name>
</gene>
<dbReference type="InParanoid" id="A0A259TX55"/>
<dbReference type="Pfam" id="PF09650">
    <property type="entry name" value="PHA_gran_rgn"/>
    <property type="match status" value="1"/>
</dbReference>
<keyword evidence="2" id="KW-1185">Reference proteome</keyword>
<evidence type="ECO:0000313" key="1">
    <source>
        <dbReference type="EMBL" id="OZC02207.1"/>
    </source>
</evidence>
<evidence type="ECO:0000313" key="2">
    <source>
        <dbReference type="Proteomes" id="UP000216446"/>
    </source>
</evidence>
<name>A0A259TX55_9BACT</name>
<dbReference type="NCBIfam" id="TIGR02610">
    <property type="entry name" value="PHA_gran_rgn"/>
    <property type="match status" value="1"/>
</dbReference>
<dbReference type="EMBL" id="MQWB01000001">
    <property type="protein sequence ID" value="OZC02207.1"/>
    <property type="molecule type" value="Genomic_DNA"/>
</dbReference>
<dbReference type="AlphaFoldDB" id="A0A259TX55"/>
<organism evidence="1 2">
    <name type="scientific">Rubricoccus marinus</name>
    <dbReference type="NCBI Taxonomy" id="716817"/>
    <lineage>
        <taxon>Bacteria</taxon>
        <taxon>Pseudomonadati</taxon>
        <taxon>Rhodothermota</taxon>
        <taxon>Rhodothermia</taxon>
        <taxon>Rhodothermales</taxon>
        <taxon>Rubricoccaceae</taxon>
        <taxon>Rubricoccus</taxon>
    </lineage>
</organism>
<protein>
    <recommendedName>
        <fullName evidence="3">Polyhydroxyalkanoic acid synthase</fullName>
    </recommendedName>
</protein>
<evidence type="ECO:0008006" key="3">
    <source>
        <dbReference type="Google" id="ProtNLM"/>
    </source>
</evidence>
<reference evidence="1 2" key="1">
    <citation type="submission" date="2016-11" db="EMBL/GenBank/DDBJ databases">
        <title>Study of marine rhodopsin-containing bacteria.</title>
        <authorList>
            <person name="Yoshizawa S."/>
            <person name="Kumagai Y."/>
            <person name="Kogure K."/>
        </authorList>
    </citation>
    <scope>NUCLEOTIDE SEQUENCE [LARGE SCALE GENOMIC DNA]</scope>
    <source>
        <strain evidence="1 2">SG-29</strain>
    </source>
</reference>
<dbReference type="InterPro" id="IPR013433">
    <property type="entry name" value="PHA_gran_rgn"/>
</dbReference>
<accession>A0A259TX55</accession>
<comment type="caution">
    <text evidence="1">The sequence shown here is derived from an EMBL/GenBank/DDBJ whole genome shotgun (WGS) entry which is preliminary data.</text>
</comment>
<sequence length="94" mass="10517">MPDIDLTRPHTLGRDGARRAADAVAARLKDEYRIRSEWSGDQLRVRGAGVKGELAVGEHDVRVTASLGLLARPFRNQLHREIERELDRALSHPA</sequence>